<dbReference type="OrthoDB" id="9761152at2"/>
<accession>A0A1W2G5I2</accession>
<evidence type="ECO:0000256" key="9">
    <source>
        <dbReference type="ARBA" id="ARBA00023077"/>
    </source>
</evidence>
<evidence type="ECO:0000259" key="16">
    <source>
        <dbReference type="Pfam" id="PF07715"/>
    </source>
</evidence>
<keyword evidence="11 12" id="KW-0998">Cell outer membrane</keyword>
<evidence type="ECO:0000256" key="7">
    <source>
        <dbReference type="ARBA" id="ARBA00023004"/>
    </source>
</evidence>
<evidence type="ECO:0000256" key="12">
    <source>
        <dbReference type="PROSITE-ProRule" id="PRU01360"/>
    </source>
</evidence>
<keyword evidence="7" id="KW-0408">Iron</keyword>
<dbReference type="InterPro" id="IPR036942">
    <property type="entry name" value="Beta-barrel_TonB_sf"/>
</dbReference>
<feature type="domain" description="TonB-dependent receptor-like beta-barrel" evidence="15">
    <location>
        <begin position="275"/>
        <end position="705"/>
    </location>
</feature>
<keyword evidence="4" id="KW-0410">Iron transport</keyword>
<evidence type="ECO:0000313" key="17">
    <source>
        <dbReference type="EMBL" id="SMD31702.1"/>
    </source>
</evidence>
<evidence type="ECO:0000256" key="2">
    <source>
        <dbReference type="ARBA" id="ARBA00022448"/>
    </source>
</evidence>
<dbReference type="InterPro" id="IPR037066">
    <property type="entry name" value="Plug_dom_sf"/>
</dbReference>
<name>A0A1W2G5I2_REIFA</name>
<dbReference type="Proteomes" id="UP000192472">
    <property type="component" value="Unassembled WGS sequence"/>
</dbReference>
<organism evidence="17 18">
    <name type="scientific">Reichenbachiella faecimaris</name>
    <dbReference type="NCBI Taxonomy" id="692418"/>
    <lineage>
        <taxon>Bacteria</taxon>
        <taxon>Pseudomonadati</taxon>
        <taxon>Bacteroidota</taxon>
        <taxon>Cytophagia</taxon>
        <taxon>Cytophagales</taxon>
        <taxon>Reichenbachiellaceae</taxon>
        <taxon>Reichenbachiella</taxon>
    </lineage>
</organism>
<keyword evidence="5 12" id="KW-0812">Transmembrane</keyword>
<evidence type="ECO:0000256" key="6">
    <source>
        <dbReference type="ARBA" id="ARBA00022729"/>
    </source>
</evidence>
<feature type="signal peptide" evidence="14">
    <location>
        <begin position="1"/>
        <end position="18"/>
    </location>
</feature>
<sequence>MKKYLFAVAMLCSTIAYAQKAIAPDSIKTVDLKEIVVSSTRATTKTPMTFNEIKQEEIEENNTGKDLPYLLEMTPSAVTTSDAGAGVGYTGIRIRGSDPARVNVTLNGIPYNDPESQQVFWVNLPDFASSVSSIQVQRGLGTSTNGAGAFGASVNIETKGLNRNSYATLDNSIGSFNTRKHTAMFGTGLIADKFAFDGRLSQITSDGYVDRATTDLKSYFLSGGYYGQKSLVKFNIFSGHETTYQAWYGVPESRMDHDVDEMNAYVARNFIGSADSLNLLNSGRTYNQYTYDNEIDDYDQTHYQLISAFDLSETITLNVSAFLIHGEGYFEQYKTDRDLADYGLNDITIGTETITSTDLIQRRWLNNNFYGTTFSLDYLPNNGFKFTLGGAWNQYNGDHFGKVIWAQYASNGTIRHPYYFNNSLKKDFNIFGKAIYNLSDQLSLFGDLQYRTVDYTMEGDDNDAQTIDQSHNYNFFNPKFGVKLQLNDQSSAYASVAIGSKEPVRNDFTDNVSTATPKAEKMTDLEIGYNRKTTKYTFNANLFWMDYKDQLVVTGELNDVGSSLRTNVDKSYRAGIELQLGYQLADKLKLNTNVSFSQNKIDGYNETIYNYGIGWDEYNADVISYGKTDIAFSPNVVAGGNLEYSPINGLNLRWIHKYVGEQFLDNTSTDSRKLDAYYVSDAIATYTLTGNSFKSISLKFAVYNLFNQMYSANGYTWGYRGGGEEIRENFYYPQAGTNFMIGLNIKL</sequence>
<keyword evidence="6 14" id="KW-0732">Signal</keyword>
<evidence type="ECO:0000256" key="10">
    <source>
        <dbReference type="ARBA" id="ARBA00023136"/>
    </source>
</evidence>
<feature type="domain" description="TonB-dependent receptor plug" evidence="16">
    <location>
        <begin position="45"/>
        <end position="152"/>
    </location>
</feature>
<keyword evidence="9 13" id="KW-0798">TonB box</keyword>
<keyword evidence="10 12" id="KW-0472">Membrane</keyword>
<evidence type="ECO:0000256" key="5">
    <source>
        <dbReference type="ARBA" id="ARBA00022692"/>
    </source>
</evidence>
<evidence type="ECO:0000256" key="13">
    <source>
        <dbReference type="RuleBase" id="RU003357"/>
    </source>
</evidence>
<proteinExistence type="inferred from homology"/>
<evidence type="ECO:0000259" key="15">
    <source>
        <dbReference type="Pfam" id="PF00593"/>
    </source>
</evidence>
<dbReference type="Pfam" id="PF07715">
    <property type="entry name" value="Plug"/>
    <property type="match status" value="1"/>
</dbReference>
<protein>
    <submittedName>
        <fullName evidence="17">Iron complex outermembrane recepter protein</fullName>
    </submittedName>
</protein>
<dbReference type="GO" id="GO:0009279">
    <property type="term" value="C:cell outer membrane"/>
    <property type="evidence" value="ECO:0007669"/>
    <property type="project" value="UniProtKB-SubCell"/>
</dbReference>
<dbReference type="SUPFAM" id="SSF56935">
    <property type="entry name" value="Porins"/>
    <property type="match status" value="1"/>
</dbReference>
<evidence type="ECO:0000313" key="18">
    <source>
        <dbReference type="Proteomes" id="UP000192472"/>
    </source>
</evidence>
<dbReference type="PANTHER" id="PTHR32552">
    <property type="entry name" value="FERRICHROME IRON RECEPTOR-RELATED"/>
    <property type="match status" value="1"/>
</dbReference>
<dbReference type="Gene3D" id="2.40.170.20">
    <property type="entry name" value="TonB-dependent receptor, beta-barrel domain"/>
    <property type="match status" value="1"/>
</dbReference>
<keyword evidence="18" id="KW-1185">Reference proteome</keyword>
<dbReference type="GO" id="GO:0015344">
    <property type="term" value="F:siderophore uptake transmembrane transporter activity"/>
    <property type="evidence" value="ECO:0007669"/>
    <property type="project" value="TreeGrafter"/>
</dbReference>
<comment type="similarity">
    <text evidence="12 13">Belongs to the TonB-dependent receptor family.</text>
</comment>
<keyword evidence="3 12" id="KW-1134">Transmembrane beta strand</keyword>
<dbReference type="AlphaFoldDB" id="A0A1W2G5I2"/>
<evidence type="ECO:0000256" key="4">
    <source>
        <dbReference type="ARBA" id="ARBA00022496"/>
    </source>
</evidence>
<dbReference type="InterPro" id="IPR039426">
    <property type="entry name" value="TonB-dep_rcpt-like"/>
</dbReference>
<dbReference type="Gene3D" id="2.170.130.10">
    <property type="entry name" value="TonB-dependent receptor, plug domain"/>
    <property type="match status" value="1"/>
</dbReference>
<dbReference type="PANTHER" id="PTHR32552:SF68">
    <property type="entry name" value="FERRICHROME OUTER MEMBRANE TRANSPORTER_PHAGE RECEPTOR"/>
    <property type="match status" value="1"/>
</dbReference>
<evidence type="ECO:0000256" key="11">
    <source>
        <dbReference type="ARBA" id="ARBA00023237"/>
    </source>
</evidence>
<dbReference type="InterPro" id="IPR012910">
    <property type="entry name" value="Plug_dom"/>
</dbReference>
<reference evidence="17 18" key="1">
    <citation type="submission" date="2017-04" db="EMBL/GenBank/DDBJ databases">
        <authorList>
            <person name="Afonso C.L."/>
            <person name="Miller P.J."/>
            <person name="Scott M.A."/>
            <person name="Spackman E."/>
            <person name="Goraichik I."/>
            <person name="Dimitrov K.M."/>
            <person name="Suarez D.L."/>
            <person name="Swayne D.E."/>
        </authorList>
    </citation>
    <scope>NUCLEOTIDE SEQUENCE [LARGE SCALE GENOMIC DNA]</scope>
    <source>
        <strain evidence="17 18">DSM 26133</strain>
    </source>
</reference>
<dbReference type="EMBL" id="FWYF01000001">
    <property type="protein sequence ID" value="SMD31702.1"/>
    <property type="molecule type" value="Genomic_DNA"/>
</dbReference>
<keyword evidence="8" id="KW-0406">Ion transport</keyword>
<dbReference type="STRING" id="692418.SAMN04488029_0045"/>
<evidence type="ECO:0000256" key="1">
    <source>
        <dbReference type="ARBA" id="ARBA00004571"/>
    </source>
</evidence>
<evidence type="ECO:0000256" key="14">
    <source>
        <dbReference type="SAM" id="SignalP"/>
    </source>
</evidence>
<feature type="chain" id="PRO_5013275266" evidence="14">
    <location>
        <begin position="19"/>
        <end position="747"/>
    </location>
</feature>
<evidence type="ECO:0000256" key="8">
    <source>
        <dbReference type="ARBA" id="ARBA00023065"/>
    </source>
</evidence>
<dbReference type="Pfam" id="PF00593">
    <property type="entry name" value="TonB_dep_Rec_b-barrel"/>
    <property type="match status" value="1"/>
</dbReference>
<dbReference type="InterPro" id="IPR000531">
    <property type="entry name" value="Beta-barrel_TonB"/>
</dbReference>
<keyword evidence="2 12" id="KW-0813">Transport</keyword>
<dbReference type="RefSeq" id="WP_084370411.1">
    <property type="nucleotide sequence ID" value="NZ_FWYF01000001.1"/>
</dbReference>
<gene>
    <name evidence="17" type="ORF">SAMN04488029_0045</name>
</gene>
<evidence type="ECO:0000256" key="3">
    <source>
        <dbReference type="ARBA" id="ARBA00022452"/>
    </source>
</evidence>
<comment type="subcellular location">
    <subcellularLocation>
        <location evidence="1 12">Cell outer membrane</location>
        <topology evidence="1 12">Multi-pass membrane protein</topology>
    </subcellularLocation>
</comment>
<dbReference type="PROSITE" id="PS52016">
    <property type="entry name" value="TONB_DEPENDENT_REC_3"/>
    <property type="match status" value="1"/>
</dbReference>